<keyword evidence="1" id="KW-1133">Transmembrane helix</keyword>
<evidence type="ECO:0000256" key="1">
    <source>
        <dbReference type="SAM" id="Phobius"/>
    </source>
</evidence>
<protein>
    <submittedName>
        <fullName evidence="2">Uncharacterized protein</fullName>
    </submittedName>
</protein>
<feature type="transmembrane region" description="Helical" evidence="1">
    <location>
        <begin position="201"/>
        <end position="219"/>
    </location>
</feature>
<proteinExistence type="predicted"/>
<dbReference type="EMBL" id="CP022098">
    <property type="protein sequence ID" value="ATB42726.1"/>
    <property type="molecule type" value="Genomic_DNA"/>
</dbReference>
<organism evidence="2 3">
    <name type="scientific">Cystobacter fuscus</name>
    <dbReference type="NCBI Taxonomy" id="43"/>
    <lineage>
        <taxon>Bacteria</taxon>
        <taxon>Pseudomonadati</taxon>
        <taxon>Myxococcota</taxon>
        <taxon>Myxococcia</taxon>
        <taxon>Myxococcales</taxon>
        <taxon>Cystobacterineae</taxon>
        <taxon>Archangiaceae</taxon>
        <taxon>Cystobacter</taxon>
    </lineage>
</organism>
<gene>
    <name evidence="2" type="ORF">CYFUS_008205</name>
</gene>
<evidence type="ECO:0000313" key="3">
    <source>
        <dbReference type="Proteomes" id="UP000217257"/>
    </source>
</evidence>
<name>A0A250JHV3_9BACT</name>
<evidence type="ECO:0000313" key="2">
    <source>
        <dbReference type="EMBL" id="ATB42726.1"/>
    </source>
</evidence>
<reference evidence="2 3" key="1">
    <citation type="submission" date="2017-06" db="EMBL/GenBank/DDBJ databases">
        <title>Sequencing and comparative analysis of myxobacterial genomes.</title>
        <authorList>
            <person name="Rupp O."/>
            <person name="Goesmann A."/>
            <person name="Sogaard-Andersen L."/>
        </authorList>
    </citation>
    <scope>NUCLEOTIDE SEQUENCE [LARGE SCALE GENOMIC DNA]</scope>
    <source>
        <strain evidence="2 3">DSM 52655</strain>
    </source>
</reference>
<accession>A0A250JHV3</accession>
<dbReference type="AlphaFoldDB" id="A0A250JHV3"/>
<dbReference type="KEGG" id="cfus:CYFUS_008205"/>
<keyword evidence="1" id="KW-0812">Transmembrane</keyword>
<dbReference type="RefSeq" id="WP_198316319.1">
    <property type="nucleotide sequence ID" value="NZ_CP022098.1"/>
</dbReference>
<feature type="transmembrane region" description="Helical" evidence="1">
    <location>
        <begin position="6"/>
        <end position="28"/>
    </location>
</feature>
<keyword evidence="1" id="KW-0472">Membrane</keyword>
<sequence>MSPGGSAVNALVELFLVLAVLAMGVKLLMLNAWRAFLFVFPDRVRLLPDATVERMELPPELVAPGEQLRALGFRPLGVHLEKSPLRRGTRSYDFVHPEERVFATLHVSSQGQPRLYLLTPLAPRGFVLTADSKRPTVDVPGVYRVVGMPECPPELLLQAHRLRVREVCPAEDFTWEGRLQAGRDWYQGPGAQEIRRQNLPGLLWTLVALAIVVSLFLGGERAV</sequence>
<dbReference type="Proteomes" id="UP000217257">
    <property type="component" value="Chromosome"/>
</dbReference>